<feature type="region of interest" description="Disordered" evidence="1">
    <location>
        <begin position="99"/>
        <end position="121"/>
    </location>
</feature>
<gene>
    <name evidence="2" type="ORF">BJ085DRAFT_28764</name>
</gene>
<evidence type="ECO:0000256" key="1">
    <source>
        <dbReference type="SAM" id="MobiDB-lite"/>
    </source>
</evidence>
<feature type="compositionally biased region" description="Low complexity" evidence="1">
    <location>
        <begin position="105"/>
        <end position="121"/>
    </location>
</feature>
<dbReference type="AlphaFoldDB" id="A0A4P9ZSR7"/>
<name>A0A4P9ZSR7_9FUNG</name>
<keyword evidence="3" id="KW-1185">Reference proteome</keyword>
<dbReference type="Proteomes" id="UP000268162">
    <property type="component" value="Unassembled WGS sequence"/>
</dbReference>
<proteinExistence type="predicted"/>
<sequence length="201" mass="21895">MTLSEIPSATRIEVIPLPYEPNGPDQVGSPAPWIPLSRGLLASQTRPASATPLGSVQWTRALRRQWLAYGDRLTLQTALTGQVAGRNLAFRLVRGWIGPPPPVATSQEGTTTSSSIGSTETVETATGALERLALDMTVTMGREVDVDVDVELTDPNQRFRIQPRTEIVILSSDKPSQPDQSSTGLATLRRQVVNLIVWYDH</sequence>
<protein>
    <submittedName>
        <fullName evidence="2">Uncharacterized protein</fullName>
    </submittedName>
</protein>
<accession>A0A4P9ZSR7</accession>
<organism evidence="2 3">
    <name type="scientific">Dimargaris cristalligena</name>
    <dbReference type="NCBI Taxonomy" id="215637"/>
    <lineage>
        <taxon>Eukaryota</taxon>
        <taxon>Fungi</taxon>
        <taxon>Fungi incertae sedis</taxon>
        <taxon>Zoopagomycota</taxon>
        <taxon>Kickxellomycotina</taxon>
        <taxon>Dimargaritomycetes</taxon>
        <taxon>Dimargaritales</taxon>
        <taxon>Dimargaritaceae</taxon>
        <taxon>Dimargaris</taxon>
    </lineage>
</organism>
<evidence type="ECO:0000313" key="2">
    <source>
        <dbReference type="EMBL" id="RKP35861.1"/>
    </source>
</evidence>
<evidence type="ECO:0000313" key="3">
    <source>
        <dbReference type="Proteomes" id="UP000268162"/>
    </source>
</evidence>
<dbReference type="EMBL" id="ML002769">
    <property type="protein sequence ID" value="RKP35861.1"/>
    <property type="molecule type" value="Genomic_DNA"/>
</dbReference>
<reference evidence="3" key="1">
    <citation type="journal article" date="2018" name="Nat. Microbiol.">
        <title>Leveraging single-cell genomics to expand the fungal tree of life.</title>
        <authorList>
            <person name="Ahrendt S.R."/>
            <person name="Quandt C.A."/>
            <person name="Ciobanu D."/>
            <person name="Clum A."/>
            <person name="Salamov A."/>
            <person name="Andreopoulos B."/>
            <person name="Cheng J.F."/>
            <person name="Woyke T."/>
            <person name="Pelin A."/>
            <person name="Henrissat B."/>
            <person name="Reynolds N.K."/>
            <person name="Benny G.L."/>
            <person name="Smith M.E."/>
            <person name="James T.Y."/>
            <person name="Grigoriev I.V."/>
        </authorList>
    </citation>
    <scope>NUCLEOTIDE SEQUENCE [LARGE SCALE GENOMIC DNA]</scope>
    <source>
        <strain evidence="3">RSA 468</strain>
    </source>
</reference>